<evidence type="ECO:0000313" key="1">
    <source>
        <dbReference type="EMBL" id="CAG9330675.1"/>
    </source>
</evidence>
<keyword evidence="2" id="KW-1185">Reference proteome</keyword>
<proteinExistence type="predicted"/>
<reference evidence="1" key="1">
    <citation type="submission" date="2021-09" db="EMBL/GenBank/DDBJ databases">
        <authorList>
            <consortium name="AG Swart"/>
            <person name="Singh M."/>
            <person name="Singh A."/>
            <person name="Seah K."/>
            <person name="Emmerich C."/>
        </authorList>
    </citation>
    <scope>NUCLEOTIDE SEQUENCE</scope>
    <source>
        <strain evidence="1">ATCC30299</strain>
    </source>
</reference>
<organism evidence="1 2">
    <name type="scientific">Blepharisma stoltei</name>
    <dbReference type="NCBI Taxonomy" id="1481888"/>
    <lineage>
        <taxon>Eukaryota</taxon>
        <taxon>Sar</taxon>
        <taxon>Alveolata</taxon>
        <taxon>Ciliophora</taxon>
        <taxon>Postciliodesmatophora</taxon>
        <taxon>Heterotrichea</taxon>
        <taxon>Heterotrichida</taxon>
        <taxon>Blepharismidae</taxon>
        <taxon>Blepharisma</taxon>
    </lineage>
</organism>
<gene>
    <name evidence="1" type="ORF">BSTOLATCC_MIC52092</name>
</gene>
<comment type="caution">
    <text evidence="1">The sequence shown here is derived from an EMBL/GenBank/DDBJ whole genome shotgun (WGS) entry which is preliminary data.</text>
</comment>
<evidence type="ECO:0000313" key="2">
    <source>
        <dbReference type="Proteomes" id="UP001162131"/>
    </source>
</evidence>
<protein>
    <submittedName>
        <fullName evidence="1">Uncharacterized protein</fullName>
    </submittedName>
</protein>
<dbReference type="AlphaFoldDB" id="A0AAU9JUZ5"/>
<dbReference type="Proteomes" id="UP001162131">
    <property type="component" value="Unassembled WGS sequence"/>
</dbReference>
<dbReference type="EMBL" id="CAJZBQ010000052">
    <property type="protein sequence ID" value="CAG9330675.1"/>
    <property type="molecule type" value="Genomic_DNA"/>
</dbReference>
<sequence length="235" mass="27093">MNSKSSFFSPTVRLSGNEIPIQKSFSPLQMHSNYNSSLDLSRAGYLISTQSSPIQNLSHPQFLSYNSSPSWPYIPKPYPIIAPSYNHNAIQKNFIPYNQNYNPIQNNKKSDENVPYQLIASKSATIIKPMAKHIIKPLKLPKRPERFVYKKPSVPPLLPEDNPLPPNLYYSKKPRVVEYKPYNIDDYNQNCKKPYILPKGLGPANIGADDWARKFEKERVMKEYSQSVRELNFRS</sequence>
<name>A0AAU9JUZ5_9CILI</name>
<accession>A0AAU9JUZ5</accession>